<sequence>MLVGGYKDHGNFENDAGVQGAADFAADKLGDGKLAKILSAKTQVVAGTNYDMQIELTSGKKFQVVVYEPLGVTGPFAGSSGSWGSMALTRQGL</sequence>
<reference evidence="3 4" key="1">
    <citation type="journal article" date="2024" name="Nat. Commun.">
        <title>Phylogenomics reveals the evolutionary origins of lichenization in chlorophyte algae.</title>
        <authorList>
            <person name="Puginier C."/>
            <person name="Libourel C."/>
            <person name="Otte J."/>
            <person name="Skaloud P."/>
            <person name="Haon M."/>
            <person name="Grisel S."/>
            <person name="Petersen M."/>
            <person name="Berrin J.G."/>
            <person name="Delaux P.M."/>
            <person name="Dal Grande F."/>
            <person name="Keller J."/>
        </authorList>
    </citation>
    <scope>NUCLEOTIDE SEQUENCE [LARGE SCALE GENOMIC DNA]</scope>
    <source>
        <strain evidence="3 4">SAG 2523</strain>
    </source>
</reference>
<keyword evidence="4" id="KW-1185">Reference proteome</keyword>
<dbReference type="Pfam" id="PF00031">
    <property type="entry name" value="Cystatin"/>
    <property type="match status" value="1"/>
</dbReference>
<keyword evidence="1" id="KW-0646">Protease inhibitor</keyword>
<dbReference type="InterPro" id="IPR018073">
    <property type="entry name" value="Prot_inh_cystat_CS"/>
</dbReference>
<name>A0AAW1SPA3_9CHLO</name>
<evidence type="ECO:0000313" key="4">
    <source>
        <dbReference type="Proteomes" id="UP001485043"/>
    </source>
</evidence>
<comment type="caution">
    <text evidence="3">The sequence shown here is derived from an EMBL/GenBank/DDBJ whole genome shotgun (WGS) entry which is preliminary data.</text>
</comment>
<dbReference type="Proteomes" id="UP001485043">
    <property type="component" value="Unassembled WGS sequence"/>
</dbReference>
<accession>A0AAW1SPA3</accession>
<proteinExistence type="predicted"/>
<evidence type="ECO:0000256" key="1">
    <source>
        <dbReference type="ARBA" id="ARBA00022704"/>
    </source>
</evidence>
<dbReference type="InterPro" id="IPR046350">
    <property type="entry name" value="Cystatin_sf"/>
</dbReference>
<dbReference type="InterPro" id="IPR000010">
    <property type="entry name" value="Cystatin_dom"/>
</dbReference>
<dbReference type="Gene3D" id="3.10.450.10">
    <property type="match status" value="1"/>
</dbReference>
<dbReference type="SUPFAM" id="SSF54403">
    <property type="entry name" value="Cystatin/monellin"/>
    <property type="match status" value="1"/>
</dbReference>
<protein>
    <recommendedName>
        <fullName evidence="2">Cystatin domain-containing protein</fullName>
    </recommendedName>
</protein>
<evidence type="ECO:0000259" key="2">
    <source>
        <dbReference type="Pfam" id="PF00031"/>
    </source>
</evidence>
<dbReference type="AlphaFoldDB" id="A0AAW1SPA3"/>
<feature type="domain" description="Cystatin" evidence="2">
    <location>
        <begin position="14"/>
        <end position="60"/>
    </location>
</feature>
<evidence type="ECO:0000313" key="3">
    <source>
        <dbReference type="EMBL" id="KAK9850109.1"/>
    </source>
</evidence>
<organism evidence="3 4">
    <name type="scientific">Apatococcus fuscideae</name>
    <dbReference type="NCBI Taxonomy" id="2026836"/>
    <lineage>
        <taxon>Eukaryota</taxon>
        <taxon>Viridiplantae</taxon>
        <taxon>Chlorophyta</taxon>
        <taxon>core chlorophytes</taxon>
        <taxon>Trebouxiophyceae</taxon>
        <taxon>Chlorellales</taxon>
        <taxon>Chlorellaceae</taxon>
        <taxon>Apatococcus</taxon>
    </lineage>
</organism>
<dbReference type="CDD" id="cd00042">
    <property type="entry name" value="CY"/>
    <property type="match status" value="1"/>
</dbReference>
<dbReference type="GO" id="GO:0004869">
    <property type="term" value="F:cysteine-type endopeptidase inhibitor activity"/>
    <property type="evidence" value="ECO:0007669"/>
    <property type="project" value="UniProtKB-KW"/>
</dbReference>
<gene>
    <name evidence="3" type="ORF">WJX84_003830</name>
</gene>
<dbReference type="EMBL" id="JALJOV010001302">
    <property type="protein sequence ID" value="KAK9850109.1"/>
    <property type="molecule type" value="Genomic_DNA"/>
</dbReference>
<keyword evidence="1" id="KW-0789">Thiol protease inhibitor</keyword>
<dbReference type="PROSITE" id="PS00287">
    <property type="entry name" value="CYSTATIN"/>
    <property type="match status" value="1"/>
</dbReference>